<dbReference type="Proteomes" id="UP000266292">
    <property type="component" value="Chromosome"/>
</dbReference>
<evidence type="ECO:0008006" key="4">
    <source>
        <dbReference type="Google" id="ProtNLM"/>
    </source>
</evidence>
<name>A0A1X9YVD5_9BACT</name>
<dbReference type="AlphaFoldDB" id="A0A1X9YVD5"/>
<keyword evidence="3" id="KW-1185">Reference proteome</keyword>
<dbReference type="KEGG" id="pact:CA264_16425"/>
<accession>A0A1X9YVD5</accession>
<dbReference type="STRING" id="709015.GCA_000472485_03315"/>
<dbReference type="EMBL" id="CP021235">
    <property type="protein sequence ID" value="ARS36880.1"/>
    <property type="molecule type" value="Genomic_DNA"/>
</dbReference>
<gene>
    <name evidence="2" type="ORF">CA264_16425</name>
</gene>
<proteinExistence type="predicted"/>
<organism evidence="2 3">
    <name type="scientific">Pontibacter actiniarum</name>
    <dbReference type="NCBI Taxonomy" id="323450"/>
    <lineage>
        <taxon>Bacteria</taxon>
        <taxon>Pseudomonadati</taxon>
        <taxon>Bacteroidota</taxon>
        <taxon>Cytophagia</taxon>
        <taxon>Cytophagales</taxon>
        <taxon>Hymenobacteraceae</taxon>
        <taxon>Pontibacter</taxon>
    </lineage>
</organism>
<reference evidence="3" key="1">
    <citation type="submission" date="2017-05" db="EMBL/GenBank/DDBJ databases">
        <authorList>
            <person name="Ray J."/>
            <person name="Price M."/>
            <person name="Deutschbauer A."/>
        </authorList>
    </citation>
    <scope>NUCLEOTIDE SEQUENCE [LARGE SCALE GENOMIC DNA]</scope>
    <source>
        <strain evidence="3">DSM 19842</strain>
    </source>
</reference>
<protein>
    <recommendedName>
        <fullName evidence="4">DUF1264 domain-containing protein</fullName>
    </recommendedName>
</protein>
<feature type="signal peptide" evidence="1">
    <location>
        <begin position="1"/>
        <end position="21"/>
    </location>
</feature>
<feature type="chain" id="PRO_5011000446" description="DUF1264 domain-containing protein" evidence="1">
    <location>
        <begin position="22"/>
        <end position="107"/>
    </location>
</feature>
<sequence length="107" mass="12054">MHRFIQHIALVLLLLFCRAMVPDALIQELHAHTHTVHTEHTDPHKAQVGMKHKHCQVEDVFSTPYQGTALSIDFKPITHTAVYAAAYTYGWHGSTPTLYFLRGPPAA</sequence>
<keyword evidence="1" id="KW-0732">Signal</keyword>
<evidence type="ECO:0000313" key="2">
    <source>
        <dbReference type="EMBL" id="ARS36880.1"/>
    </source>
</evidence>
<dbReference type="OrthoDB" id="893865at2"/>
<evidence type="ECO:0000313" key="3">
    <source>
        <dbReference type="Proteomes" id="UP000266292"/>
    </source>
</evidence>
<evidence type="ECO:0000256" key="1">
    <source>
        <dbReference type="SAM" id="SignalP"/>
    </source>
</evidence>